<dbReference type="SMART" id="SM00825">
    <property type="entry name" value="PKS_KS"/>
    <property type="match status" value="1"/>
</dbReference>
<dbReference type="InterPro" id="IPR050091">
    <property type="entry name" value="PKS_NRPS_Biosynth_Enz"/>
</dbReference>
<dbReference type="Gene3D" id="3.40.47.10">
    <property type="match status" value="1"/>
</dbReference>
<evidence type="ECO:0000259" key="4">
    <source>
        <dbReference type="PROSITE" id="PS50075"/>
    </source>
</evidence>
<dbReference type="AlphaFoldDB" id="A0A0B5QRJ4"/>
<dbReference type="KEGG" id="cbei:LF65_04136"/>
<dbReference type="InterPro" id="IPR032821">
    <property type="entry name" value="PKS_assoc"/>
</dbReference>
<dbReference type="CDD" id="cd02440">
    <property type="entry name" value="AdoMet_MTases"/>
    <property type="match status" value="1"/>
</dbReference>
<dbReference type="Pfam" id="PF13847">
    <property type="entry name" value="Methyltransf_31"/>
    <property type="match status" value="1"/>
</dbReference>
<feature type="domain" description="Carrier" evidence="4">
    <location>
        <begin position="988"/>
        <end position="1066"/>
    </location>
</feature>
<dbReference type="GO" id="GO:0006633">
    <property type="term" value="P:fatty acid biosynthetic process"/>
    <property type="evidence" value="ECO:0007669"/>
    <property type="project" value="TreeGrafter"/>
</dbReference>
<dbReference type="Pfam" id="PF02801">
    <property type="entry name" value="Ketoacyl-synt_C"/>
    <property type="match status" value="1"/>
</dbReference>
<keyword evidence="3" id="KW-0808">Transferase</keyword>
<keyword evidence="1" id="KW-0596">Phosphopantetheine</keyword>
<dbReference type="SUPFAM" id="SSF53335">
    <property type="entry name" value="S-adenosyl-L-methionine-dependent methyltransferases"/>
    <property type="match status" value="1"/>
</dbReference>
<evidence type="ECO:0000256" key="3">
    <source>
        <dbReference type="ARBA" id="ARBA00022679"/>
    </source>
</evidence>
<dbReference type="PROSITE" id="PS52004">
    <property type="entry name" value="KS3_2"/>
    <property type="match status" value="1"/>
</dbReference>
<dbReference type="Gene3D" id="1.10.1200.10">
    <property type="entry name" value="ACP-like"/>
    <property type="match status" value="1"/>
</dbReference>
<proteinExistence type="predicted"/>
<dbReference type="Pfam" id="PF00109">
    <property type="entry name" value="ketoacyl-synt"/>
    <property type="match status" value="1"/>
</dbReference>
<dbReference type="SUPFAM" id="SSF47336">
    <property type="entry name" value="ACP-like"/>
    <property type="match status" value="1"/>
</dbReference>
<dbReference type="Proteomes" id="UP000031866">
    <property type="component" value="Chromosome"/>
</dbReference>
<reference evidence="7" key="1">
    <citation type="submission" date="2014-12" db="EMBL/GenBank/DDBJ databases">
        <title>Genome sequence of Clostridium beijerinckii strain 59B.</title>
        <authorList>
            <person name="Little G.T."/>
            <person name="Minton N.P."/>
        </authorList>
    </citation>
    <scope>NUCLEOTIDE SEQUENCE [LARGE SCALE GENOMIC DNA]</scope>
    <source>
        <strain evidence="7">59B</strain>
    </source>
</reference>
<dbReference type="PANTHER" id="PTHR43775">
    <property type="entry name" value="FATTY ACID SYNTHASE"/>
    <property type="match status" value="1"/>
</dbReference>
<dbReference type="InterPro" id="IPR020841">
    <property type="entry name" value="PKS_Beta-ketoAc_synthase_dom"/>
</dbReference>
<organism evidence="6 7">
    <name type="scientific">Clostridium beijerinckii</name>
    <name type="common">Clostridium MP</name>
    <dbReference type="NCBI Taxonomy" id="1520"/>
    <lineage>
        <taxon>Bacteria</taxon>
        <taxon>Bacillati</taxon>
        <taxon>Bacillota</taxon>
        <taxon>Clostridia</taxon>
        <taxon>Eubacteriales</taxon>
        <taxon>Clostridiaceae</taxon>
        <taxon>Clostridium</taxon>
    </lineage>
</organism>
<dbReference type="CDD" id="cd00833">
    <property type="entry name" value="PKS"/>
    <property type="match status" value="1"/>
</dbReference>
<dbReference type="PROSITE" id="PS50075">
    <property type="entry name" value="CARRIER"/>
    <property type="match status" value="1"/>
</dbReference>
<dbReference type="OrthoDB" id="9765680at2"/>
<evidence type="ECO:0000313" key="6">
    <source>
        <dbReference type="EMBL" id="AJH00678.1"/>
    </source>
</evidence>
<dbReference type="STRING" id="1520.LF65_04136"/>
<dbReference type="InterPro" id="IPR025714">
    <property type="entry name" value="Methyltranfer_dom"/>
</dbReference>
<dbReference type="Pfam" id="PF00550">
    <property type="entry name" value="PP-binding"/>
    <property type="match status" value="1"/>
</dbReference>
<dbReference type="Pfam" id="PF16197">
    <property type="entry name" value="KAsynt_C_assoc"/>
    <property type="match status" value="1"/>
</dbReference>
<evidence type="ECO:0000256" key="1">
    <source>
        <dbReference type="ARBA" id="ARBA00022450"/>
    </source>
</evidence>
<protein>
    <submittedName>
        <fullName evidence="6">Uncharacterized protein</fullName>
    </submittedName>
</protein>
<evidence type="ECO:0000256" key="2">
    <source>
        <dbReference type="ARBA" id="ARBA00022553"/>
    </source>
</evidence>
<dbReference type="InterPro" id="IPR036736">
    <property type="entry name" value="ACP-like_sf"/>
</dbReference>
<dbReference type="Gene3D" id="3.40.50.150">
    <property type="entry name" value="Vaccinia Virus protein VP39"/>
    <property type="match status" value="1"/>
</dbReference>
<dbReference type="SUPFAM" id="SSF53901">
    <property type="entry name" value="Thiolase-like"/>
    <property type="match status" value="1"/>
</dbReference>
<dbReference type="PANTHER" id="PTHR43775:SF37">
    <property type="entry name" value="SI:DKEY-61P9.11"/>
    <property type="match status" value="1"/>
</dbReference>
<feature type="domain" description="Ketosynthase family 3 (KS3)" evidence="5">
    <location>
        <begin position="9"/>
        <end position="421"/>
    </location>
</feature>
<dbReference type="RefSeq" id="WP_052482936.1">
    <property type="nucleotide sequence ID" value="NZ_CP010086.2"/>
</dbReference>
<dbReference type="InterPro" id="IPR014030">
    <property type="entry name" value="Ketoacyl_synth_N"/>
</dbReference>
<accession>A0A0B5QRJ4</accession>
<dbReference type="Gene3D" id="1.10.1240.100">
    <property type="match status" value="1"/>
</dbReference>
<name>A0A0B5QRJ4_CLOBE</name>
<dbReference type="InterPro" id="IPR029063">
    <property type="entry name" value="SAM-dependent_MTases_sf"/>
</dbReference>
<dbReference type="GO" id="GO:0004312">
    <property type="term" value="F:fatty acid synthase activity"/>
    <property type="evidence" value="ECO:0007669"/>
    <property type="project" value="TreeGrafter"/>
</dbReference>
<evidence type="ECO:0000313" key="7">
    <source>
        <dbReference type="Proteomes" id="UP000031866"/>
    </source>
</evidence>
<keyword evidence="2" id="KW-0597">Phosphoprotein</keyword>
<dbReference type="InterPro" id="IPR016039">
    <property type="entry name" value="Thiolase-like"/>
</dbReference>
<evidence type="ECO:0000259" key="5">
    <source>
        <dbReference type="PROSITE" id="PS52004"/>
    </source>
</evidence>
<dbReference type="EMBL" id="CP010086">
    <property type="protein sequence ID" value="AJH00678.1"/>
    <property type="molecule type" value="Genomic_DNA"/>
</dbReference>
<dbReference type="InterPro" id="IPR009081">
    <property type="entry name" value="PP-bd_ACP"/>
</dbReference>
<gene>
    <name evidence="6" type="ORF">LF65_04136</name>
</gene>
<sequence>MSFNVNEEYMDIAIIGMSGRFPGANSVEGFWSNLLEGKDSIKRGQGKAADKNEGYEIVNAFGKVDGMYEFDNEFFDVNKREAMELDPQERKILEVTYEALEDAGVNTQRYKGKIGVVCGAKENEYALKKYFEEENKNILNETSRMYLGSSIATRIAYKLNLQGPCLQIKATCATALAAIHTAAQMLLNYEADIMLAGGVNLSLNQDNYAYIEGGITSKDGYGRAFSKNANGCVPGDGLGIIALKRLKDAKKDRDNIIAVIKGSSVTNDGKRKMGFTAPSIEGECETIKIAQLVSNVKPEEIDYIETHGTATNLGDMVEINALKKVFSKTYNRSIALGAVKNNVGHLNYAAGAAGIIKAAMVVNQRRIPPVINVSEEKDELIDTPFYLNREIVNLDKKENLIRAGVSGFGIGGVNTHIILEEYRDKNNNIEKEVNKPVLLTLSAKTEKALINYQNKILEFVRKHPKEIENTAFTLQTGRNHYEYCTSIIVTIKNGEIEIDSSGINYIEEEKFERNIGKTMKLNISEKYNEENYRDSLLRVAKAWEEGYDVDLSELYDIETVKKMSIPKYCFEKNVFNYFSIENGDDKEFEITSKDISIIRDIEKEQEKNEKLPSEMDYEGIKDHYEKIVVCAAANYLYKHEIEFNKVYAIKDLLKELKVIPGYNDFARYLFRILESNGYVEINNDNIKINEPAKELELNAAVEQAKNKYPDFALQIEFIKNCVLEYDSVFKGEKEGNSVLYPDGKYDTILNIGANTPDITRKPIYINAFPKVIKHFISKKEKNKKIKILELGGGTGIITWPLLEELRGMNVEYYFTDIGKSFLVMAREKAENMHYDNVIFKQYNIEKTYAEQGFEKEAFDFIISMDVLQVSYNLEAAVNNLSGLLKKNGIFACVQSFHTENINYLSYGYAPGWWNYESDPIRKGKNIMLPSDEWIKLLSRLEYKNINIIYDSLNNKYDKFGFIFANRPDRVEFFEPVNKGIEGKIVNESNAENNKEEISKEILNIVGTTIGEEIAEDSSLLEYGFDSLSLLIVSSKLKEKYHINVSVKRLYEIDTVKDLVAYIKQCIFENFATENTQTQVEGSENNVTQLLDIIENL</sequence>
<dbReference type="InterPro" id="IPR014031">
    <property type="entry name" value="Ketoacyl_synth_C"/>
</dbReference>